<proteinExistence type="predicted"/>
<sequence>MVDCINERRRSMRADTAMPDYILIRVFTEEKQALKEQARKKGTSLSGLIRDAVLDAPSTSTAGYDGVWS</sequence>
<evidence type="ECO:0000313" key="1">
    <source>
        <dbReference type="EMBL" id="EEY03846.1"/>
    </source>
</evidence>
<organism evidence="1 2">
    <name type="scientific">Brucella neotomae 5K33</name>
    <dbReference type="NCBI Taxonomy" id="520456"/>
    <lineage>
        <taxon>Bacteria</taxon>
        <taxon>Pseudomonadati</taxon>
        <taxon>Pseudomonadota</taxon>
        <taxon>Alphaproteobacteria</taxon>
        <taxon>Hyphomicrobiales</taxon>
        <taxon>Brucellaceae</taxon>
        <taxon>Brucella/Ochrobactrum group</taxon>
        <taxon>Brucella</taxon>
    </lineage>
</organism>
<dbReference type="EMBL" id="EQ999582">
    <property type="protein sequence ID" value="EEY03846.1"/>
    <property type="molecule type" value="Genomic_DNA"/>
</dbReference>
<protein>
    <submittedName>
        <fullName evidence="1">Uncharacterized protein</fullName>
    </submittedName>
</protein>
<evidence type="ECO:0000313" key="2">
    <source>
        <dbReference type="Proteomes" id="UP000005727"/>
    </source>
</evidence>
<dbReference type="AlphaFoldDB" id="A0A7U8PXB7"/>
<dbReference type="InterPro" id="IPR053842">
    <property type="entry name" value="NikA-like"/>
</dbReference>
<keyword evidence="2" id="KW-1185">Reference proteome</keyword>
<gene>
    <name evidence="1" type="ORF">BANG_00557</name>
</gene>
<reference evidence="1 2" key="1">
    <citation type="submission" date="2009-01" db="EMBL/GenBank/DDBJ databases">
        <title>The Genome Sequence of Brucella neotomae 5K33.</title>
        <authorList>
            <consortium name="The Broad Institute Genome Sequencing Platform"/>
            <person name="Ward D."/>
            <person name="Young S.K."/>
            <person name="Kodira C.D."/>
            <person name="Zeng Q."/>
            <person name="Koehrsen M."/>
            <person name="Alvarado L."/>
            <person name="Berlin A."/>
            <person name="Borenstein D."/>
            <person name="Chen Z."/>
            <person name="Engels R."/>
            <person name="Freedman E."/>
            <person name="Gellesch M."/>
            <person name="Goldberg J."/>
            <person name="Griggs A."/>
            <person name="Gujja S."/>
            <person name="Heiman D."/>
            <person name="Hepburn T."/>
            <person name="Howarth C."/>
            <person name="Jen D."/>
            <person name="Larson L."/>
            <person name="Lewis B."/>
            <person name="Mehta T."/>
            <person name="Park D."/>
            <person name="Pearson M."/>
            <person name="Roberts A."/>
            <person name="Saif S."/>
            <person name="Shea T."/>
            <person name="Shenoy N."/>
            <person name="Sisk P."/>
            <person name="Stolte C."/>
            <person name="Sykes S."/>
            <person name="Walk T."/>
            <person name="White J."/>
            <person name="Yandava C."/>
            <person name="Whatmore A.M."/>
            <person name="Perrett L.L."/>
            <person name="O'Callaghan D."/>
            <person name="Nusbaum C."/>
            <person name="Galagan J."/>
            <person name="Birren B."/>
        </authorList>
    </citation>
    <scope>NUCLEOTIDE SEQUENCE [LARGE SCALE GENOMIC DNA]</scope>
    <source>
        <strain evidence="1 2">5K33</strain>
    </source>
</reference>
<accession>A0A7U8PXB7</accession>
<dbReference type="Pfam" id="PF21983">
    <property type="entry name" value="NikA-like"/>
    <property type="match status" value="1"/>
</dbReference>
<dbReference type="Proteomes" id="UP000005727">
    <property type="component" value="Unassembled WGS sequence"/>
</dbReference>
<name>A0A7U8PXB7_BRUNE</name>